<keyword evidence="1" id="KW-0732">Signal</keyword>
<evidence type="ECO:0000313" key="3">
    <source>
        <dbReference type="Proteomes" id="UP001410394"/>
    </source>
</evidence>
<dbReference type="RefSeq" id="WP_345919281.1">
    <property type="nucleotide sequence ID" value="NZ_JBDIVE010000003.1"/>
</dbReference>
<dbReference type="Proteomes" id="UP001410394">
    <property type="component" value="Unassembled WGS sequence"/>
</dbReference>
<sequence length="96" mass="10183">MKNLNTLALASIAGVLLSSSAFASTVSSNQLNSVKAGISSSEVQQLLGKQEGTANWNNGTRSLTYSLNSDAMARVYVDIDNKTDKVINVAIKKADY</sequence>
<evidence type="ECO:0000256" key="1">
    <source>
        <dbReference type="SAM" id="SignalP"/>
    </source>
</evidence>
<feature type="signal peptide" evidence="1">
    <location>
        <begin position="1"/>
        <end position="23"/>
    </location>
</feature>
<evidence type="ECO:0008006" key="4">
    <source>
        <dbReference type="Google" id="ProtNLM"/>
    </source>
</evidence>
<proteinExistence type="predicted"/>
<organism evidence="2 3">
    <name type="scientific">Uliginosibacterium sediminicola</name>
    <dbReference type="NCBI Taxonomy" id="2024550"/>
    <lineage>
        <taxon>Bacteria</taxon>
        <taxon>Pseudomonadati</taxon>
        <taxon>Pseudomonadota</taxon>
        <taxon>Betaproteobacteria</taxon>
        <taxon>Rhodocyclales</taxon>
        <taxon>Zoogloeaceae</taxon>
        <taxon>Uliginosibacterium</taxon>
    </lineage>
</organism>
<feature type="chain" id="PRO_5047103660" description="PepSY domain-containing protein" evidence="1">
    <location>
        <begin position="24"/>
        <end position="96"/>
    </location>
</feature>
<evidence type="ECO:0000313" key="2">
    <source>
        <dbReference type="EMBL" id="MEN3068515.1"/>
    </source>
</evidence>
<protein>
    <recommendedName>
        <fullName evidence="4">PepSY domain-containing protein</fullName>
    </recommendedName>
</protein>
<accession>A0ABU9YXV2</accession>
<keyword evidence="3" id="KW-1185">Reference proteome</keyword>
<reference evidence="2 3" key="1">
    <citation type="journal article" date="2018" name="Int. J. Syst. Evol. Microbiol.">
        <title>Uliginosibacterium sediminicola sp. nov., isolated from freshwater sediment.</title>
        <authorList>
            <person name="Hwang W.M."/>
            <person name="Kim S.M."/>
            <person name="Kang K."/>
            <person name="Ahn T.Y."/>
        </authorList>
    </citation>
    <scope>NUCLEOTIDE SEQUENCE [LARGE SCALE GENOMIC DNA]</scope>
    <source>
        <strain evidence="2 3">M1-21</strain>
    </source>
</reference>
<dbReference type="EMBL" id="JBDIVE010000003">
    <property type="protein sequence ID" value="MEN3068515.1"/>
    <property type="molecule type" value="Genomic_DNA"/>
</dbReference>
<gene>
    <name evidence="2" type="ORF">ABDB84_08485</name>
</gene>
<comment type="caution">
    <text evidence="2">The sequence shown here is derived from an EMBL/GenBank/DDBJ whole genome shotgun (WGS) entry which is preliminary data.</text>
</comment>
<name>A0ABU9YXV2_9RHOO</name>